<evidence type="ECO:0000313" key="3">
    <source>
        <dbReference type="EMBL" id="PKI70039.1"/>
    </source>
</evidence>
<gene>
    <name evidence="3" type="ORF">CRG98_009502</name>
</gene>
<evidence type="ECO:0000313" key="4">
    <source>
        <dbReference type="Proteomes" id="UP000233551"/>
    </source>
</evidence>
<accession>A0A2I0KNM7</accession>
<evidence type="ECO:0000256" key="1">
    <source>
        <dbReference type="SAM" id="MobiDB-lite"/>
    </source>
</evidence>
<protein>
    <recommendedName>
        <fullName evidence="2">Zinc knuckle CX2CX4HX4C domain-containing protein</fullName>
    </recommendedName>
</protein>
<comment type="caution">
    <text evidence="3">The sequence shown here is derived from an EMBL/GenBank/DDBJ whole genome shotgun (WGS) entry which is preliminary data.</text>
</comment>
<dbReference type="AlphaFoldDB" id="A0A2I0KNM7"/>
<dbReference type="InterPro" id="IPR025836">
    <property type="entry name" value="Zn_knuckle_CX2CX4HX4C"/>
</dbReference>
<dbReference type="EMBL" id="PGOL01000475">
    <property type="protein sequence ID" value="PKI70039.1"/>
    <property type="molecule type" value="Genomic_DNA"/>
</dbReference>
<dbReference type="Proteomes" id="UP000233551">
    <property type="component" value="Unassembled WGS sequence"/>
</dbReference>
<proteinExistence type="predicted"/>
<reference evidence="3 4" key="1">
    <citation type="submission" date="2017-11" db="EMBL/GenBank/DDBJ databases">
        <title>De-novo sequencing of pomegranate (Punica granatum L.) genome.</title>
        <authorList>
            <person name="Akparov Z."/>
            <person name="Amiraslanov A."/>
            <person name="Hajiyeva S."/>
            <person name="Abbasov M."/>
            <person name="Kaur K."/>
            <person name="Hamwieh A."/>
            <person name="Solovyev V."/>
            <person name="Salamov A."/>
            <person name="Braich B."/>
            <person name="Kosarev P."/>
            <person name="Mahmoud A."/>
            <person name="Hajiyev E."/>
            <person name="Babayeva S."/>
            <person name="Izzatullayeva V."/>
            <person name="Mammadov A."/>
            <person name="Mammadov A."/>
            <person name="Sharifova S."/>
            <person name="Ojaghi J."/>
            <person name="Eynullazada K."/>
            <person name="Bayramov B."/>
            <person name="Abdulazimova A."/>
            <person name="Shahmuradov I."/>
        </authorList>
    </citation>
    <scope>NUCLEOTIDE SEQUENCE [LARGE SCALE GENOMIC DNA]</scope>
    <source>
        <strain evidence="4">cv. AG2017</strain>
        <tissue evidence="3">Leaf</tissue>
    </source>
</reference>
<feature type="region of interest" description="Disordered" evidence="1">
    <location>
        <begin position="114"/>
        <end position="149"/>
    </location>
</feature>
<feature type="domain" description="Zinc knuckle CX2CX4HX4C" evidence="2">
    <location>
        <begin position="44"/>
        <end position="88"/>
    </location>
</feature>
<feature type="region of interest" description="Disordered" evidence="1">
    <location>
        <begin position="251"/>
        <end position="280"/>
    </location>
</feature>
<sequence>MLSKLNITKLAERAGKVLEIDWKDTPYLPKWYVTLRALVQIPVAMPLCPRRRINWKNGTSTWVFFKYEYLKTFCYDYGILGHDQAHCTSETPEPLNLYGLWLHFDNQTDLLPPQITANPQMTTTNSFPTQYSESKPPSPTGNRGANPQKIGQQLSLNKFETSPDQSRGSHNMEAINAAGGRNTAQTRAILTVGDSKGKEIDTSELSFLRRSSDGVCVPGRKGKGKASRTFISTDTLYSGLIAEQIQAEAQFQTESSPYQSPATNPAYLRETPFPSSDNPD</sequence>
<feature type="compositionally biased region" description="Polar residues" evidence="1">
    <location>
        <begin position="251"/>
        <end position="263"/>
    </location>
</feature>
<organism evidence="3 4">
    <name type="scientific">Punica granatum</name>
    <name type="common">Pomegranate</name>
    <dbReference type="NCBI Taxonomy" id="22663"/>
    <lineage>
        <taxon>Eukaryota</taxon>
        <taxon>Viridiplantae</taxon>
        <taxon>Streptophyta</taxon>
        <taxon>Embryophyta</taxon>
        <taxon>Tracheophyta</taxon>
        <taxon>Spermatophyta</taxon>
        <taxon>Magnoliopsida</taxon>
        <taxon>eudicotyledons</taxon>
        <taxon>Gunneridae</taxon>
        <taxon>Pentapetalae</taxon>
        <taxon>rosids</taxon>
        <taxon>malvids</taxon>
        <taxon>Myrtales</taxon>
        <taxon>Lythraceae</taxon>
        <taxon>Punica</taxon>
    </lineage>
</organism>
<keyword evidence="4" id="KW-1185">Reference proteome</keyword>
<evidence type="ECO:0000259" key="2">
    <source>
        <dbReference type="Pfam" id="PF14392"/>
    </source>
</evidence>
<name>A0A2I0KNM7_PUNGR</name>
<dbReference type="Pfam" id="PF14392">
    <property type="entry name" value="zf-CCHC_4"/>
    <property type="match status" value="1"/>
</dbReference>